<dbReference type="InterPro" id="IPR050228">
    <property type="entry name" value="Carboxylesterase_BioH"/>
</dbReference>
<sequence>MTAVPTTNDPRPPLLLLPGTACDARVFAPLIDRLGDYPVLIGDMGAATTMPDLAEAVLAAAPPFFLLAGFSLGGICALEMVARAPQRIGGLALIDATARPDPPANAAVRRKSVADAREKGMDGFILDAWPRLVAAGNVDNAGLRDTIVAMARDCGPDRLAEQAEVAIHRVDSRPRLGAIAQPTLVLAGAEEQVCPLEAQHEIAAGIAGAQLHLIADAGHFAPLENPEAMALHLRRWLNTLS</sequence>
<dbReference type="Pfam" id="PF12697">
    <property type="entry name" value="Abhydrolase_6"/>
    <property type="match status" value="1"/>
</dbReference>
<keyword evidence="4" id="KW-1185">Reference proteome</keyword>
<reference evidence="3" key="1">
    <citation type="submission" date="2021-07" db="EMBL/GenBank/DDBJ databases">
        <title>Shinella sp. nov., a novel member of the genus Shinella from water.</title>
        <authorList>
            <person name="Deng Y."/>
        </authorList>
    </citation>
    <scope>NUCLEOTIDE SEQUENCE</scope>
    <source>
        <strain evidence="3">CPCC 100929</strain>
    </source>
</reference>
<keyword evidence="1" id="KW-1133">Transmembrane helix</keyword>
<evidence type="ECO:0000259" key="2">
    <source>
        <dbReference type="Pfam" id="PF12697"/>
    </source>
</evidence>
<proteinExistence type="predicted"/>
<organism evidence="3 4">
    <name type="scientific">Shinella lacus</name>
    <dbReference type="NCBI Taxonomy" id="2654216"/>
    <lineage>
        <taxon>Bacteria</taxon>
        <taxon>Pseudomonadati</taxon>
        <taxon>Pseudomonadota</taxon>
        <taxon>Alphaproteobacteria</taxon>
        <taxon>Hyphomicrobiales</taxon>
        <taxon>Rhizobiaceae</taxon>
        <taxon>Shinella</taxon>
    </lineage>
</organism>
<feature type="domain" description="AB hydrolase-1" evidence="2">
    <location>
        <begin position="14"/>
        <end position="230"/>
    </location>
</feature>
<dbReference type="Gene3D" id="3.40.50.1820">
    <property type="entry name" value="alpha/beta hydrolase"/>
    <property type="match status" value="1"/>
</dbReference>
<accession>A0ABT1RF18</accession>
<dbReference type="InterPro" id="IPR029058">
    <property type="entry name" value="AB_hydrolase_fold"/>
</dbReference>
<dbReference type="InterPro" id="IPR000073">
    <property type="entry name" value="AB_hydrolase_1"/>
</dbReference>
<dbReference type="PANTHER" id="PTHR43194">
    <property type="entry name" value="HYDROLASE ALPHA/BETA FOLD FAMILY"/>
    <property type="match status" value="1"/>
</dbReference>
<gene>
    <name evidence="3" type="ORF">GB927_027115</name>
</gene>
<keyword evidence="3" id="KW-0378">Hydrolase</keyword>
<protein>
    <submittedName>
        <fullName evidence="3">Alpha/beta hydrolase</fullName>
    </submittedName>
</protein>
<dbReference type="Proteomes" id="UP000996601">
    <property type="component" value="Unassembled WGS sequence"/>
</dbReference>
<evidence type="ECO:0000313" key="3">
    <source>
        <dbReference type="EMBL" id="MCQ4633732.1"/>
    </source>
</evidence>
<keyword evidence="1" id="KW-0812">Transmembrane</keyword>
<dbReference type="GO" id="GO:0016787">
    <property type="term" value="F:hydrolase activity"/>
    <property type="evidence" value="ECO:0007669"/>
    <property type="project" value="UniProtKB-KW"/>
</dbReference>
<evidence type="ECO:0000256" key="1">
    <source>
        <dbReference type="SAM" id="Phobius"/>
    </source>
</evidence>
<name>A0ABT1RF18_9HYPH</name>
<dbReference type="PRINTS" id="PR00111">
    <property type="entry name" value="ABHYDROLASE"/>
</dbReference>
<dbReference type="RefSeq" id="WP_256120355.1">
    <property type="nucleotide sequence ID" value="NZ_WHSB02000014.1"/>
</dbReference>
<feature type="transmembrane region" description="Helical" evidence="1">
    <location>
        <begin position="56"/>
        <end position="78"/>
    </location>
</feature>
<evidence type="ECO:0000313" key="4">
    <source>
        <dbReference type="Proteomes" id="UP000996601"/>
    </source>
</evidence>
<dbReference type="PANTHER" id="PTHR43194:SF2">
    <property type="entry name" value="PEROXISOMAL MEMBRANE PROTEIN LPX1"/>
    <property type="match status" value="1"/>
</dbReference>
<keyword evidence="1" id="KW-0472">Membrane</keyword>
<comment type="caution">
    <text evidence="3">The sequence shown here is derived from an EMBL/GenBank/DDBJ whole genome shotgun (WGS) entry which is preliminary data.</text>
</comment>
<dbReference type="SUPFAM" id="SSF53474">
    <property type="entry name" value="alpha/beta-Hydrolases"/>
    <property type="match status" value="1"/>
</dbReference>
<dbReference type="EMBL" id="WHSB02000014">
    <property type="protein sequence ID" value="MCQ4633732.1"/>
    <property type="molecule type" value="Genomic_DNA"/>
</dbReference>